<reference evidence="1 2" key="1">
    <citation type="journal article" date="2024" name="Genome Biol. Evol.">
        <title>Chromosome-level genome assembly of the viviparous eelpout Zoarces viviparus.</title>
        <authorList>
            <person name="Fuhrmann N."/>
            <person name="Brasseur M.V."/>
            <person name="Bakowski C.E."/>
            <person name="Podsiadlowski L."/>
            <person name="Prost S."/>
            <person name="Krehenwinkel H."/>
            <person name="Mayer C."/>
        </authorList>
    </citation>
    <scope>NUCLEOTIDE SEQUENCE [LARGE SCALE GENOMIC DNA]</scope>
    <source>
        <strain evidence="1">NO-MEL_2022_Ind0_liver</strain>
    </source>
</reference>
<dbReference type="EMBL" id="JBCEZU010000538">
    <property type="protein sequence ID" value="KAK9518514.1"/>
    <property type="molecule type" value="Genomic_DNA"/>
</dbReference>
<protein>
    <submittedName>
        <fullName evidence="1">Uncharacterized protein</fullName>
    </submittedName>
</protein>
<sequence length="70" mass="7590">MWDHKRVVCSLMVNGSNERSDGCQTCESPGGLELIPGCSSGSVPPSRCSRLLRRLCRLSAGCNRAQHVDD</sequence>
<accession>A0AAW1E9R2</accession>
<comment type="caution">
    <text evidence="1">The sequence shown here is derived from an EMBL/GenBank/DDBJ whole genome shotgun (WGS) entry which is preliminary data.</text>
</comment>
<keyword evidence="2" id="KW-1185">Reference proteome</keyword>
<proteinExistence type="predicted"/>
<dbReference type="Proteomes" id="UP001488805">
    <property type="component" value="Unassembled WGS sequence"/>
</dbReference>
<gene>
    <name evidence="1" type="ORF">VZT92_023820</name>
</gene>
<organism evidence="1 2">
    <name type="scientific">Zoarces viviparus</name>
    <name type="common">Viviparous eelpout</name>
    <name type="synonym">Blennius viviparus</name>
    <dbReference type="NCBI Taxonomy" id="48416"/>
    <lineage>
        <taxon>Eukaryota</taxon>
        <taxon>Metazoa</taxon>
        <taxon>Chordata</taxon>
        <taxon>Craniata</taxon>
        <taxon>Vertebrata</taxon>
        <taxon>Euteleostomi</taxon>
        <taxon>Actinopterygii</taxon>
        <taxon>Neopterygii</taxon>
        <taxon>Teleostei</taxon>
        <taxon>Neoteleostei</taxon>
        <taxon>Acanthomorphata</taxon>
        <taxon>Eupercaria</taxon>
        <taxon>Perciformes</taxon>
        <taxon>Cottioidei</taxon>
        <taxon>Zoarcales</taxon>
        <taxon>Zoarcidae</taxon>
        <taxon>Zoarcinae</taxon>
        <taxon>Zoarces</taxon>
    </lineage>
</organism>
<dbReference type="AlphaFoldDB" id="A0AAW1E9R2"/>
<evidence type="ECO:0000313" key="2">
    <source>
        <dbReference type="Proteomes" id="UP001488805"/>
    </source>
</evidence>
<evidence type="ECO:0000313" key="1">
    <source>
        <dbReference type="EMBL" id="KAK9518514.1"/>
    </source>
</evidence>
<name>A0AAW1E9R2_ZOAVI</name>